<dbReference type="InterPro" id="IPR008927">
    <property type="entry name" value="6-PGluconate_DH-like_C_sf"/>
</dbReference>
<dbReference type="InterPro" id="IPR015814">
    <property type="entry name" value="Pgluconate_DH_NAD-bd_C"/>
</dbReference>
<dbReference type="Gene3D" id="1.10.1040.10">
    <property type="entry name" value="N-(1-d-carboxylethyl)-l-norvaline Dehydrogenase, domain 2"/>
    <property type="match status" value="1"/>
</dbReference>
<proteinExistence type="predicted"/>
<name>A0A939ENN3_9HYPH</name>
<keyword evidence="1" id="KW-0560">Oxidoreductase</keyword>
<dbReference type="Proteomes" id="UP000664779">
    <property type="component" value="Unassembled WGS sequence"/>
</dbReference>
<feature type="domain" description="6-phosphogluconate dehydrogenase NADP-binding" evidence="3">
    <location>
        <begin position="4"/>
        <end position="135"/>
    </location>
</feature>
<dbReference type="PIRSF" id="PIRSF000103">
    <property type="entry name" value="HIBADH"/>
    <property type="match status" value="1"/>
</dbReference>
<protein>
    <submittedName>
        <fullName evidence="5">NAD(P)-dependent oxidoreductase</fullName>
    </submittedName>
</protein>
<evidence type="ECO:0000256" key="1">
    <source>
        <dbReference type="ARBA" id="ARBA00023002"/>
    </source>
</evidence>
<dbReference type="InterPro" id="IPR006115">
    <property type="entry name" value="6PGDH_NADP-bd"/>
</dbReference>
<evidence type="ECO:0000313" key="6">
    <source>
        <dbReference type="Proteomes" id="UP000664779"/>
    </source>
</evidence>
<evidence type="ECO:0000259" key="3">
    <source>
        <dbReference type="Pfam" id="PF03446"/>
    </source>
</evidence>
<dbReference type="Gene3D" id="3.40.50.720">
    <property type="entry name" value="NAD(P)-binding Rossmann-like Domain"/>
    <property type="match status" value="1"/>
</dbReference>
<dbReference type="InterPro" id="IPR036291">
    <property type="entry name" value="NAD(P)-bd_dom_sf"/>
</dbReference>
<dbReference type="SUPFAM" id="SSF51735">
    <property type="entry name" value="NAD(P)-binding Rossmann-fold domains"/>
    <property type="match status" value="1"/>
</dbReference>
<accession>A0A939ENN3</accession>
<comment type="caution">
    <text evidence="5">The sequence shown here is derived from an EMBL/GenBank/DDBJ whole genome shotgun (WGS) entry which is preliminary data.</text>
</comment>
<dbReference type="GO" id="GO:0016491">
    <property type="term" value="F:oxidoreductase activity"/>
    <property type="evidence" value="ECO:0007669"/>
    <property type="project" value="UniProtKB-KW"/>
</dbReference>
<dbReference type="SUPFAM" id="SSF48179">
    <property type="entry name" value="6-phosphogluconate dehydrogenase C-terminal domain-like"/>
    <property type="match status" value="1"/>
</dbReference>
<dbReference type="GO" id="GO:0050661">
    <property type="term" value="F:NADP binding"/>
    <property type="evidence" value="ECO:0007669"/>
    <property type="project" value="InterPro"/>
</dbReference>
<keyword evidence="6" id="KW-1185">Reference proteome</keyword>
<dbReference type="Pfam" id="PF03446">
    <property type="entry name" value="NAD_binding_2"/>
    <property type="match status" value="1"/>
</dbReference>
<dbReference type="RefSeq" id="WP_206938327.1">
    <property type="nucleotide sequence ID" value="NZ_JAFLNF010000002.1"/>
</dbReference>
<gene>
    <name evidence="5" type="ORF">J0X15_03685</name>
</gene>
<sequence length="295" mass="31015">MSTKITFIGFGEAASALVAGWGAGTHEVSAYDIKHEDAATRGEIAKRCDDLGVTCCPSVKAAISGAELIFCTVTADQAVIAARTAAPLLSDGQVWLDLNSCAPSSKTTSSELVEATGARYLDVAVMAPVHPKLNKVPLLIAGPHAETLRPVLESLPLVPRVVPGPIGSASSIKMIRSVMVKGLEALTAECTLAAVAAGVDKEVFSSLIKSHPGTDWPSQAAYNFERSMVHGARRASEMEEVAKTLKDLGLPADMVEATITWQRKLSEVDVAAPENARQTPPETIANALLAHIRAK</sequence>
<reference evidence="5" key="1">
    <citation type="submission" date="2021-03" db="EMBL/GenBank/DDBJ databases">
        <title>Roseibium sp. CAU 1637 isolated from Incheon.</title>
        <authorList>
            <person name="Kim W."/>
        </authorList>
    </citation>
    <scope>NUCLEOTIDE SEQUENCE</scope>
    <source>
        <strain evidence="5">CAU 1637</strain>
    </source>
</reference>
<dbReference type="Pfam" id="PF09130">
    <property type="entry name" value="DUF1932"/>
    <property type="match status" value="1"/>
</dbReference>
<feature type="domain" description="Phosphogluconate dehydrogenase NAD-binding putative C-terminal" evidence="4">
    <location>
        <begin position="194"/>
        <end position="264"/>
    </location>
</feature>
<feature type="active site" evidence="2">
    <location>
        <position position="173"/>
    </location>
</feature>
<evidence type="ECO:0000259" key="4">
    <source>
        <dbReference type="Pfam" id="PF09130"/>
    </source>
</evidence>
<evidence type="ECO:0000256" key="2">
    <source>
        <dbReference type="PIRSR" id="PIRSR000103-1"/>
    </source>
</evidence>
<dbReference type="AlphaFoldDB" id="A0A939ENN3"/>
<dbReference type="InterPro" id="IPR015815">
    <property type="entry name" value="HIBADH-related"/>
</dbReference>
<dbReference type="EMBL" id="JAFLNF010000002">
    <property type="protein sequence ID" value="MBO0344314.1"/>
    <property type="molecule type" value="Genomic_DNA"/>
</dbReference>
<dbReference type="InterPro" id="IPR013328">
    <property type="entry name" value="6PGD_dom2"/>
</dbReference>
<organism evidence="5 6">
    <name type="scientific">Roseibium limicola</name>
    <dbReference type="NCBI Taxonomy" id="2816037"/>
    <lineage>
        <taxon>Bacteria</taxon>
        <taxon>Pseudomonadati</taxon>
        <taxon>Pseudomonadota</taxon>
        <taxon>Alphaproteobacteria</taxon>
        <taxon>Hyphomicrobiales</taxon>
        <taxon>Stappiaceae</taxon>
        <taxon>Roseibium</taxon>
    </lineage>
</organism>
<evidence type="ECO:0000313" key="5">
    <source>
        <dbReference type="EMBL" id="MBO0344314.1"/>
    </source>
</evidence>